<dbReference type="PANTHER" id="PTHR46102:SF2">
    <property type="entry name" value="AXIN"/>
    <property type="match status" value="1"/>
</dbReference>
<feature type="compositionally biased region" description="Basic and acidic residues" evidence="3">
    <location>
        <begin position="104"/>
        <end position="123"/>
    </location>
</feature>
<organism evidence="5 6">
    <name type="scientific">Acanthosepion pharaonis</name>
    <name type="common">Pharaoh cuttlefish</name>
    <name type="synonym">Sepia pharaonis</name>
    <dbReference type="NCBI Taxonomy" id="158019"/>
    <lineage>
        <taxon>Eukaryota</taxon>
        <taxon>Metazoa</taxon>
        <taxon>Spiralia</taxon>
        <taxon>Lophotrochozoa</taxon>
        <taxon>Mollusca</taxon>
        <taxon>Cephalopoda</taxon>
        <taxon>Coleoidea</taxon>
        <taxon>Decapodiformes</taxon>
        <taxon>Sepiida</taxon>
        <taxon>Sepiina</taxon>
        <taxon>Sepiidae</taxon>
        <taxon>Acanthosepion</taxon>
    </lineage>
</organism>
<dbReference type="GO" id="GO:0060090">
    <property type="term" value="F:molecular adaptor activity"/>
    <property type="evidence" value="ECO:0007669"/>
    <property type="project" value="TreeGrafter"/>
</dbReference>
<dbReference type="AlphaFoldDB" id="A0A812APR9"/>
<dbReference type="GO" id="GO:0008013">
    <property type="term" value="F:beta-catenin binding"/>
    <property type="evidence" value="ECO:0007669"/>
    <property type="project" value="TreeGrafter"/>
</dbReference>
<sequence>MASDRYTSSASHADSDKSSSNKRSHTYKTPVSVTASPQLQKQGISKKPSILNRSASAERGAMTPFPWLAGSGGSGNNQVMPSQPIVQDPSMPLLTPPNPTTQLEEAKRRLENNEGKRRPEEQQARPLPVKSNRKSSKRPSGSSTVPATPGGPEETVIGYFFCGEPIPYRHTLPGKVVTLAQFKKLITRIGSYRLLCTPPLSLSLWKVGTDHNYTDKQNKWPTMSLP</sequence>
<protein>
    <submittedName>
        <fullName evidence="5">AXIN1</fullName>
    </submittedName>
</protein>
<feature type="compositionally biased region" description="Polar residues" evidence="3">
    <location>
        <begin position="27"/>
        <end position="43"/>
    </location>
</feature>
<dbReference type="GO" id="GO:0048468">
    <property type="term" value="P:cell development"/>
    <property type="evidence" value="ECO:0007669"/>
    <property type="project" value="TreeGrafter"/>
</dbReference>
<evidence type="ECO:0000259" key="4">
    <source>
        <dbReference type="PROSITE" id="PS50841"/>
    </source>
</evidence>
<dbReference type="GO" id="GO:0030877">
    <property type="term" value="C:beta-catenin destruction complex"/>
    <property type="evidence" value="ECO:0007669"/>
    <property type="project" value="TreeGrafter"/>
</dbReference>
<dbReference type="GO" id="GO:0090090">
    <property type="term" value="P:negative regulation of canonical Wnt signaling pathway"/>
    <property type="evidence" value="ECO:0007669"/>
    <property type="project" value="InterPro"/>
</dbReference>
<dbReference type="GO" id="GO:0032436">
    <property type="term" value="P:positive regulation of proteasomal ubiquitin-dependent protein catabolic process"/>
    <property type="evidence" value="ECO:0007669"/>
    <property type="project" value="TreeGrafter"/>
</dbReference>
<evidence type="ECO:0000256" key="2">
    <source>
        <dbReference type="PROSITE-ProRule" id="PRU00069"/>
    </source>
</evidence>
<feature type="domain" description="DIX" evidence="4">
    <location>
        <begin position="152"/>
        <end position="226"/>
    </location>
</feature>
<evidence type="ECO:0000313" key="6">
    <source>
        <dbReference type="Proteomes" id="UP000597762"/>
    </source>
</evidence>
<feature type="compositionally biased region" description="Polar residues" evidence="3">
    <location>
        <begin position="76"/>
        <end position="85"/>
    </location>
</feature>
<dbReference type="GO" id="GO:0031625">
    <property type="term" value="F:ubiquitin protein ligase binding"/>
    <property type="evidence" value="ECO:0007669"/>
    <property type="project" value="TreeGrafter"/>
</dbReference>
<proteinExistence type="predicted"/>
<dbReference type="GO" id="GO:0016055">
    <property type="term" value="P:Wnt signaling pathway"/>
    <property type="evidence" value="ECO:0007669"/>
    <property type="project" value="UniProtKB-KW"/>
</dbReference>
<dbReference type="PROSITE" id="PS50841">
    <property type="entry name" value="DIX"/>
    <property type="match status" value="1"/>
</dbReference>
<gene>
    <name evidence="5" type="ORF">SPHA_3013</name>
</gene>
<dbReference type="EMBL" id="CAHIKZ030000088">
    <property type="protein sequence ID" value="CAE1150821.1"/>
    <property type="molecule type" value="Genomic_DNA"/>
</dbReference>
<comment type="caution">
    <text evidence="5">The sequence shown here is derived from an EMBL/GenBank/DDBJ whole genome shotgun (WGS) entry which is preliminary data.</text>
</comment>
<dbReference type="InterPro" id="IPR038207">
    <property type="entry name" value="DIX_dom_sf"/>
</dbReference>
<reference evidence="5" key="1">
    <citation type="submission" date="2021-01" db="EMBL/GenBank/DDBJ databases">
        <authorList>
            <person name="Li R."/>
            <person name="Bekaert M."/>
        </authorList>
    </citation>
    <scope>NUCLEOTIDE SEQUENCE</scope>
    <source>
        <strain evidence="5">Farmed</strain>
    </source>
</reference>
<evidence type="ECO:0000256" key="3">
    <source>
        <dbReference type="SAM" id="MobiDB-lite"/>
    </source>
</evidence>
<dbReference type="InterPro" id="IPR029071">
    <property type="entry name" value="Ubiquitin-like_domsf"/>
</dbReference>
<evidence type="ECO:0000313" key="5">
    <source>
        <dbReference type="EMBL" id="CAE1150821.1"/>
    </source>
</evidence>
<dbReference type="GO" id="GO:0005886">
    <property type="term" value="C:plasma membrane"/>
    <property type="evidence" value="ECO:0007669"/>
    <property type="project" value="TreeGrafter"/>
</dbReference>
<dbReference type="Proteomes" id="UP000597762">
    <property type="component" value="Unassembled WGS sequence"/>
</dbReference>
<dbReference type="SUPFAM" id="SSF54236">
    <property type="entry name" value="Ubiquitin-like"/>
    <property type="match status" value="1"/>
</dbReference>
<dbReference type="GO" id="GO:0005634">
    <property type="term" value="C:nucleus"/>
    <property type="evidence" value="ECO:0007669"/>
    <property type="project" value="TreeGrafter"/>
</dbReference>
<accession>A0A812APR9</accession>
<dbReference type="OrthoDB" id="10007451at2759"/>
<feature type="region of interest" description="Disordered" evidence="3">
    <location>
        <begin position="1"/>
        <end position="150"/>
    </location>
</feature>
<dbReference type="InterPro" id="IPR043581">
    <property type="entry name" value="Axin-like"/>
</dbReference>
<keyword evidence="6" id="KW-1185">Reference proteome</keyword>
<dbReference type="PANTHER" id="PTHR46102">
    <property type="entry name" value="AXIN"/>
    <property type="match status" value="1"/>
</dbReference>
<dbReference type="GO" id="GO:0019901">
    <property type="term" value="F:protein kinase binding"/>
    <property type="evidence" value="ECO:0007669"/>
    <property type="project" value="TreeGrafter"/>
</dbReference>
<dbReference type="InterPro" id="IPR001158">
    <property type="entry name" value="DIX"/>
</dbReference>
<dbReference type="Pfam" id="PF00778">
    <property type="entry name" value="DIX"/>
    <property type="match status" value="1"/>
</dbReference>
<dbReference type="Gene3D" id="2.40.240.130">
    <property type="match status" value="1"/>
</dbReference>
<keyword evidence="1 2" id="KW-0879">Wnt signaling pathway</keyword>
<evidence type="ECO:0000256" key="1">
    <source>
        <dbReference type="ARBA" id="ARBA00022687"/>
    </source>
</evidence>
<name>A0A812APR9_ACAPH</name>